<comment type="caution">
    <text evidence="1">The sequence shown here is derived from an EMBL/GenBank/DDBJ whole genome shotgun (WGS) entry which is preliminary data.</text>
</comment>
<dbReference type="EMBL" id="JAQJJM010000041">
    <property type="protein sequence ID" value="MDN5133339.1"/>
    <property type="molecule type" value="Genomic_DNA"/>
</dbReference>
<protein>
    <submittedName>
        <fullName evidence="1">Uncharacterized protein</fullName>
    </submittedName>
</protein>
<accession>A0AAP4UZI1</accession>
<reference evidence="1" key="2">
    <citation type="submission" date="2023-01" db="EMBL/GenBank/DDBJ databases">
        <authorList>
            <person name="Uljanovas D."/>
        </authorList>
    </citation>
    <scope>NUCLEOTIDE SEQUENCE</scope>
    <source>
        <strain evidence="1">H19</strain>
    </source>
</reference>
<reference evidence="1" key="1">
    <citation type="journal article" date="2023" name="Microorganisms">
        <title>Genomic Characterization of Arcobacter butzleri Strains Isolated from Various Sources in Lithuania.</title>
        <authorList>
            <person name="Uljanovas D."/>
            <person name="Golz G."/>
            <person name="Fleischmann S."/>
            <person name="Kudirkiene E."/>
            <person name="Kasetiene N."/>
            <person name="Grineviciene A."/>
            <person name="Tamuleviciene E."/>
            <person name="Aksomaitiene J."/>
            <person name="Alter T."/>
            <person name="Malakauskas M."/>
        </authorList>
    </citation>
    <scope>NUCLEOTIDE SEQUENCE</scope>
    <source>
        <strain evidence="1">H19</strain>
    </source>
</reference>
<dbReference type="Proteomes" id="UP001171508">
    <property type="component" value="Unassembled WGS sequence"/>
</dbReference>
<proteinExistence type="predicted"/>
<dbReference type="RefSeq" id="WP_175531537.1">
    <property type="nucleotide sequence ID" value="NZ_JABWGL010000038.1"/>
</dbReference>
<evidence type="ECO:0000313" key="2">
    <source>
        <dbReference type="Proteomes" id="UP001171508"/>
    </source>
</evidence>
<organism evidence="1 2">
    <name type="scientific">Aliarcobacter butzleri</name>
    <dbReference type="NCBI Taxonomy" id="28197"/>
    <lineage>
        <taxon>Bacteria</taxon>
        <taxon>Pseudomonadati</taxon>
        <taxon>Campylobacterota</taxon>
        <taxon>Epsilonproteobacteria</taxon>
        <taxon>Campylobacterales</taxon>
        <taxon>Arcobacteraceae</taxon>
        <taxon>Aliarcobacter</taxon>
    </lineage>
</organism>
<name>A0AAP4UZI1_9BACT</name>
<sequence>MQKFIINRNTQANGDNEVHNATTGCIYMPKSENQIDLGYHNSCKEAVADAKRKWSNNKINGCFYCCNACHTS</sequence>
<gene>
    <name evidence="1" type="ORF">PJV92_11475</name>
</gene>
<dbReference type="AlphaFoldDB" id="A0AAP4UZI1"/>
<evidence type="ECO:0000313" key="1">
    <source>
        <dbReference type="EMBL" id="MDN5133339.1"/>
    </source>
</evidence>